<dbReference type="InterPro" id="IPR017946">
    <property type="entry name" value="PLC-like_Pdiesterase_TIM-brl"/>
</dbReference>
<keyword evidence="4" id="KW-1185">Reference proteome</keyword>
<dbReference type="Pfam" id="PF03009">
    <property type="entry name" value="GDPD"/>
    <property type="match status" value="1"/>
</dbReference>
<dbReference type="InterPro" id="IPR032160">
    <property type="entry name" value="DUF4996"/>
</dbReference>
<reference evidence="3 4" key="1">
    <citation type="submission" date="2022-06" db="EMBL/GenBank/DDBJ databases">
        <title>Dynamics of rice microbiomes reveals core vertical transmitted seed endophytes.</title>
        <authorList>
            <person name="Liao K."/>
            <person name="Zhang X."/>
        </authorList>
    </citation>
    <scope>NUCLEOTIDE SEQUENCE [LARGE SCALE GENOMIC DNA]</scope>
    <source>
        <strain evidence="3 4">YT10-10-1</strain>
    </source>
</reference>
<evidence type="ECO:0000256" key="1">
    <source>
        <dbReference type="SAM" id="SignalP"/>
    </source>
</evidence>
<evidence type="ECO:0000313" key="3">
    <source>
        <dbReference type="EMBL" id="MCW0397686.1"/>
    </source>
</evidence>
<dbReference type="PROSITE" id="PS51704">
    <property type="entry name" value="GP_PDE"/>
    <property type="match status" value="1"/>
</dbReference>
<dbReference type="Gene3D" id="3.20.20.190">
    <property type="entry name" value="Phosphatidylinositol (PI) phosphodiesterase"/>
    <property type="match status" value="1"/>
</dbReference>
<accession>A0ABT3DQP6</accession>
<dbReference type="Pfam" id="PF16387">
    <property type="entry name" value="DUF4996"/>
    <property type="match status" value="1"/>
</dbReference>
<comment type="caution">
    <text evidence="3">The sequence shown here is derived from an EMBL/GenBank/DDBJ whole genome shotgun (WGS) entry which is preliminary data.</text>
</comment>
<dbReference type="SUPFAM" id="SSF51695">
    <property type="entry name" value="PLC-like phosphodiesterases"/>
    <property type="match status" value="1"/>
</dbReference>
<organism evidence="3 4">
    <name type="scientific">Xanthomonas sacchari</name>
    <dbReference type="NCBI Taxonomy" id="56458"/>
    <lineage>
        <taxon>Bacteria</taxon>
        <taxon>Pseudomonadati</taxon>
        <taxon>Pseudomonadota</taxon>
        <taxon>Gammaproteobacteria</taxon>
        <taxon>Lysobacterales</taxon>
        <taxon>Lysobacteraceae</taxon>
        <taxon>Xanthomonas</taxon>
    </lineage>
</organism>
<feature type="domain" description="GP-PDE" evidence="2">
    <location>
        <begin position="36"/>
        <end position="278"/>
    </location>
</feature>
<feature type="signal peptide" evidence="1">
    <location>
        <begin position="1"/>
        <end position="20"/>
    </location>
</feature>
<proteinExistence type="predicted"/>
<dbReference type="Proteomes" id="UP001320843">
    <property type="component" value="Unassembled WGS sequence"/>
</dbReference>
<dbReference type="PANTHER" id="PTHR46320:SF1">
    <property type="entry name" value="GLYCEROPHOSPHODIESTER PHOSPHODIESTERASE 1"/>
    <property type="match status" value="1"/>
</dbReference>
<sequence length="305" mass="33059">MRFRRLLMSAVLSMPVLAMAATPSLPERLRDPHGPALVVSHRACWTFASENTLDGIAACIARSVDMVEIDVRTTRDGALVLMHDETVDRTTDGHGAVADLDAAQIAALRVRSRGGGRDSTLTARHPPTLAQALALARGKVLVNLDIKAAALDQVIDAVEAAGAQRDVLLNVPLDVPAAVLQRARKADIAMQALYLQRESTLPPEQALRRAASLQPAVVQLMFDDPVVLDIAQRELAPHARLFVNTMTNDIASGKPMRLSAHYTDQRALRDPAAVWGGLRKHGVSMIQTDEPLALQRYLHGTDTPR</sequence>
<evidence type="ECO:0000313" key="4">
    <source>
        <dbReference type="Proteomes" id="UP001320843"/>
    </source>
</evidence>
<evidence type="ECO:0000259" key="2">
    <source>
        <dbReference type="PROSITE" id="PS51704"/>
    </source>
</evidence>
<protein>
    <recommendedName>
        <fullName evidence="2">GP-PDE domain-containing protein</fullName>
    </recommendedName>
</protein>
<dbReference type="PANTHER" id="PTHR46320">
    <property type="entry name" value="GLYCEROPHOSPHODIESTER PHOSPHODIESTERASE 1"/>
    <property type="match status" value="1"/>
</dbReference>
<keyword evidence="1" id="KW-0732">Signal</keyword>
<gene>
    <name evidence="3" type="ORF">NB700_000242</name>
</gene>
<feature type="chain" id="PRO_5047372259" description="GP-PDE domain-containing protein" evidence="1">
    <location>
        <begin position="21"/>
        <end position="305"/>
    </location>
</feature>
<dbReference type="EMBL" id="JANFWR010000001">
    <property type="protein sequence ID" value="MCW0397686.1"/>
    <property type="molecule type" value="Genomic_DNA"/>
</dbReference>
<dbReference type="CDD" id="cd08566">
    <property type="entry name" value="GDPD_AtGDE_like"/>
    <property type="match status" value="1"/>
</dbReference>
<name>A0ABT3DQP6_9XANT</name>
<dbReference type="InterPro" id="IPR030395">
    <property type="entry name" value="GP_PDE_dom"/>
</dbReference>